<accession>A0A3P8F8V0</accession>
<evidence type="ECO:0000313" key="3">
    <source>
        <dbReference type="EMBL" id="VDP62180.1"/>
    </source>
</evidence>
<reference evidence="5" key="2">
    <citation type="submission" date="2019-09" db="UniProtKB">
        <authorList>
            <consortium name="WormBaseParasite"/>
        </authorList>
    </citation>
    <scope>IDENTIFICATION</scope>
</reference>
<dbReference type="Proteomes" id="UP000050761">
    <property type="component" value="Unassembled WGS sequence"/>
</dbReference>
<protein>
    <submittedName>
        <fullName evidence="5">HTH_48 domain-containing protein</fullName>
    </submittedName>
</protein>
<dbReference type="GO" id="GO:0031297">
    <property type="term" value="P:replication fork processing"/>
    <property type="evidence" value="ECO:0007669"/>
    <property type="project" value="TreeGrafter"/>
</dbReference>
<dbReference type="GO" id="GO:0005634">
    <property type="term" value="C:nucleus"/>
    <property type="evidence" value="ECO:0007669"/>
    <property type="project" value="TreeGrafter"/>
</dbReference>
<evidence type="ECO:0000256" key="1">
    <source>
        <dbReference type="SAM" id="MobiDB-lite"/>
    </source>
</evidence>
<dbReference type="GO" id="GO:0042800">
    <property type="term" value="F:histone H3K4 methyltransferase activity"/>
    <property type="evidence" value="ECO:0007669"/>
    <property type="project" value="TreeGrafter"/>
</dbReference>
<dbReference type="Pfam" id="PF17906">
    <property type="entry name" value="HTH_48"/>
    <property type="match status" value="1"/>
</dbReference>
<dbReference type="GO" id="GO:0006303">
    <property type="term" value="P:double-strand break repair via nonhomologous end joining"/>
    <property type="evidence" value="ECO:0007669"/>
    <property type="project" value="TreeGrafter"/>
</dbReference>
<dbReference type="PANTHER" id="PTHR46060">
    <property type="entry name" value="MARINER MOS1 TRANSPOSASE-LIKE PROTEIN"/>
    <property type="match status" value="1"/>
</dbReference>
<dbReference type="GO" id="GO:0015074">
    <property type="term" value="P:DNA integration"/>
    <property type="evidence" value="ECO:0007669"/>
    <property type="project" value="TreeGrafter"/>
</dbReference>
<keyword evidence="4" id="KW-1185">Reference proteome</keyword>
<name>A0A183GX19_HELPZ</name>
<dbReference type="GO" id="GO:0000793">
    <property type="term" value="C:condensed chromosome"/>
    <property type="evidence" value="ECO:0007669"/>
    <property type="project" value="TreeGrafter"/>
</dbReference>
<dbReference type="InterPro" id="IPR041426">
    <property type="entry name" value="Mos1_HTH"/>
</dbReference>
<dbReference type="GO" id="GO:0044547">
    <property type="term" value="F:DNA topoisomerase binding"/>
    <property type="evidence" value="ECO:0007669"/>
    <property type="project" value="TreeGrafter"/>
</dbReference>
<dbReference type="InterPro" id="IPR052709">
    <property type="entry name" value="Transposase-MT_Hybrid"/>
</dbReference>
<evidence type="ECO:0000313" key="4">
    <source>
        <dbReference type="Proteomes" id="UP000050761"/>
    </source>
</evidence>
<accession>A0A183GX19</accession>
<dbReference type="PANTHER" id="PTHR46060:SF2">
    <property type="entry name" value="HISTONE-LYSINE N-METHYLTRANSFERASE SETMAR"/>
    <property type="match status" value="1"/>
</dbReference>
<dbReference type="Gene3D" id="1.10.10.1450">
    <property type="match status" value="1"/>
</dbReference>
<feature type="domain" description="Mos1 transposase HTH" evidence="2">
    <location>
        <begin position="2"/>
        <end position="49"/>
    </location>
</feature>
<dbReference type="GO" id="GO:0035861">
    <property type="term" value="C:site of double-strand break"/>
    <property type="evidence" value="ECO:0007669"/>
    <property type="project" value="TreeGrafter"/>
</dbReference>
<dbReference type="GO" id="GO:0000729">
    <property type="term" value="P:DNA double-strand break processing"/>
    <property type="evidence" value="ECO:0007669"/>
    <property type="project" value="TreeGrafter"/>
</dbReference>
<dbReference type="GO" id="GO:0046975">
    <property type="term" value="F:histone H3K36 methyltransferase activity"/>
    <property type="evidence" value="ECO:0007669"/>
    <property type="project" value="TreeGrafter"/>
</dbReference>
<evidence type="ECO:0000313" key="5">
    <source>
        <dbReference type="WBParaSite" id="HPBE_0002723901-mRNA-1"/>
    </source>
</evidence>
<feature type="region of interest" description="Disordered" evidence="1">
    <location>
        <begin position="49"/>
        <end position="68"/>
    </location>
</feature>
<evidence type="ECO:0000259" key="2">
    <source>
        <dbReference type="Pfam" id="PF17906"/>
    </source>
</evidence>
<gene>
    <name evidence="3" type="ORF">HPBE_LOCUS27238</name>
</gene>
<dbReference type="GO" id="GO:0003697">
    <property type="term" value="F:single-stranded DNA binding"/>
    <property type="evidence" value="ECO:0007669"/>
    <property type="project" value="TreeGrafter"/>
</dbReference>
<proteinExistence type="predicted"/>
<reference evidence="3 4" key="1">
    <citation type="submission" date="2018-11" db="EMBL/GenBank/DDBJ databases">
        <authorList>
            <consortium name="Pathogen Informatics"/>
        </authorList>
    </citation>
    <scope>NUCLEOTIDE SEQUENCE [LARGE SCALE GENOMIC DNA]</scope>
</reference>
<sequence length="88" mass="9919">MQLRAIFLFQFKLGPKAAETAQDINTAFGPKTTCVRTVERWINRFRNGDEKLGDEQRSGRPAEIDDDQLKTVVEANPRATLRELASGL</sequence>
<dbReference type="EMBL" id="UZAH01042653">
    <property type="protein sequence ID" value="VDP62180.1"/>
    <property type="molecule type" value="Genomic_DNA"/>
</dbReference>
<dbReference type="AlphaFoldDB" id="A0A183GX19"/>
<organism evidence="4 5">
    <name type="scientific">Heligmosomoides polygyrus</name>
    <name type="common">Parasitic roundworm</name>
    <dbReference type="NCBI Taxonomy" id="6339"/>
    <lineage>
        <taxon>Eukaryota</taxon>
        <taxon>Metazoa</taxon>
        <taxon>Ecdysozoa</taxon>
        <taxon>Nematoda</taxon>
        <taxon>Chromadorea</taxon>
        <taxon>Rhabditida</taxon>
        <taxon>Rhabditina</taxon>
        <taxon>Rhabditomorpha</taxon>
        <taxon>Strongyloidea</taxon>
        <taxon>Heligmosomidae</taxon>
        <taxon>Heligmosomoides</taxon>
    </lineage>
</organism>
<dbReference type="GO" id="GO:0000014">
    <property type="term" value="F:single-stranded DNA endodeoxyribonuclease activity"/>
    <property type="evidence" value="ECO:0007669"/>
    <property type="project" value="TreeGrafter"/>
</dbReference>
<dbReference type="OrthoDB" id="5872915at2759"/>
<dbReference type="WBParaSite" id="HPBE_0002723901-mRNA-1">
    <property type="protein sequence ID" value="HPBE_0002723901-mRNA-1"/>
    <property type="gene ID" value="HPBE_0002723901"/>
</dbReference>
<dbReference type="GO" id="GO:0003690">
    <property type="term" value="F:double-stranded DNA binding"/>
    <property type="evidence" value="ECO:0007669"/>
    <property type="project" value="TreeGrafter"/>
</dbReference>
<dbReference type="GO" id="GO:0044774">
    <property type="term" value="P:mitotic DNA integrity checkpoint signaling"/>
    <property type="evidence" value="ECO:0007669"/>
    <property type="project" value="TreeGrafter"/>
</dbReference>